<organism evidence="2 3">
    <name type="scientific">Clostridium scindens (strain JCM 10418 / VPI 12708)</name>
    <dbReference type="NCBI Taxonomy" id="29347"/>
    <lineage>
        <taxon>Bacteria</taxon>
        <taxon>Bacillati</taxon>
        <taxon>Bacillota</taxon>
        <taxon>Clostridia</taxon>
        <taxon>Lachnospirales</taxon>
        <taxon>Lachnospiraceae</taxon>
    </lineage>
</organism>
<dbReference type="Proteomes" id="UP000462363">
    <property type="component" value="Unassembled WGS sequence"/>
</dbReference>
<comment type="caution">
    <text evidence="2">The sequence shown here is derived from an EMBL/GenBank/DDBJ whole genome shotgun (WGS) entry which is preliminary data.</text>
</comment>
<gene>
    <name evidence="2" type="ORF">FYJ37_02490</name>
</gene>
<sequence length="209" mass="23409">MEGRSKDYSARRKVRGRAGIIITLAVLVLVIGVAGFSLTNEKARKAQKTNSEDLKTENRGCSSMELNPLRMDEYPEITGVVDKYYQSLGDKASFVEAYDNIKVYTKLGKYKDTYVAFVRYEMKIKDIYTKVPGLGTVYVCKDKDGGYQVSAAVEEEDVKSYINEIAQHEDVQALIKETQTAYHEAVQSDALLQEALIDLKNAYEDSTGS</sequence>
<keyword evidence="1" id="KW-1133">Transmembrane helix</keyword>
<evidence type="ECO:0000256" key="1">
    <source>
        <dbReference type="SAM" id="Phobius"/>
    </source>
</evidence>
<keyword evidence="1" id="KW-0472">Membrane</keyword>
<proteinExistence type="predicted"/>
<protein>
    <submittedName>
        <fullName evidence="2">Uncharacterized protein</fullName>
    </submittedName>
</protein>
<dbReference type="EMBL" id="VUMB01000004">
    <property type="protein sequence ID" value="MSS39253.1"/>
    <property type="molecule type" value="Genomic_DNA"/>
</dbReference>
<feature type="transmembrane region" description="Helical" evidence="1">
    <location>
        <begin position="20"/>
        <end position="38"/>
    </location>
</feature>
<accession>A0A844F3J1</accession>
<evidence type="ECO:0000313" key="3">
    <source>
        <dbReference type="Proteomes" id="UP000462363"/>
    </source>
</evidence>
<name>A0A844F3J1_CLOSV</name>
<evidence type="ECO:0000313" key="2">
    <source>
        <dbReference type="EMBL" id="MSS39253.1"/>
    </source>
</evidence>
<dbReference type="RefSeq" id="WP_154322782.1">
    <property type="nucleotide sequence ID" value="NZ_CAMAAA010000007.1"/>
</dbReference>
<keyword evidence="1" id="KW-0812">Transmembrane</keyword>
<reference evidence="2 3" key="1">
    <citation type="submission" date="2019-08" db="EMBL/GenBank/DDBJ databases">
        <title>In-depth cultivation of the pig gut microbiome towards novel bacterial diversity and tailored functional studies.</title>
        <authorList>
            <person name="Wylensek D."/>
            <person name="Hitch T.C.A."/>
            <person name="Clavel T."/>
        </authorList>
    </citation>
    <scope>NUCLEOTIDE SEQUENCE [LARGE SCALE GENOMIC DNA]</scope>
    <source>
        <strain evidence="2 3">BL-389-WT-3D</strain>
    </source>
</reference>
<dbReference type="AlphaFoldDB" id="A0A844F3J1"/>